<comment type="caution">
    <text evidence="2">The sequence shown here is derived from an EMBL/GenBank/DDBJ whole genome shotgun (WGS) entry which is preliminary data.</text>
</comment>
<evidence type="ECO:0000313" key="3">
    <source>
        <dbReference type="Proteomes" id="UP000228593"/>
    </source>
</evidence>
<accession>A0A2G8T2L5</accession>
<reference evidence="2 3" key="1">
    <citation type="submission" date="2017-10" db="EMBL/GenBank/DDBJ databases">
        <title>Massilia psychrophilum sp. nov., a novel purple-pigmented bacterium isolated from Tianshan glacier, Xinjiang Municipality, China.</title>
        <authorList>
            <person name="Wang H."/>
        </authorList>
    </citation>
    <scope>NUCLEOTIDE SEQUENCE [LARGE SCALE GENOMIC DNA]</scope>
    <source>
        <strain evidence="2 3">JCM 30813</strain>
    </source>
</reference>
<proteinExistence type="predicted"/>
<dbReference type="Proteomes" id="UP000228593">
    <property type="component" value="Unassembled WGS sequence"/>
</dbReference>
<feature type="region of interest" description="Disordered" evidence="1">
    <location>
        <begin position="115"/>
        <end position="150"/>
    </location>
</feature>
<evidence type="ECO:0000313" key="2">
    <source>
        <dbReference type="EMBL" id="PIL40286.1"/>
    </source>
</evidence>
<gene>
    <name evidence="2" type="ORF">CR103_08485</name>
</gene>
<feature type="compositionally biased region" description="Low complexity" evidence="1">
    <location>
        <begin position="131"/>
        <end position="150"/>
    </location>
</feature>
<dbReference type="AlphaFoldDB" id="A0A2G8T2L5"/>
<evidence type="ECO:0000256" key="1">
    <source>
        <dbReference type="SAM" id="MobiDB-lite"/>
    </source>
</evidence>
<dbReference type="EMBL" id="PDOB01000010">
    <property type="protein sequence ID" value="PIL40286.1"/>
    <property type="molecule type" value="Genomic_DNA"/>
</dbReference>
<keyword evidence="3" id="KW-1185">Reference proteome</keyword>
<organism evidence="2 3">
    <name type="scientific">Massilia psychrophila</name>
    <dbReference type="NCBI Taxonomy" id="1603353"/>
    <lineage>
        <taxon>Bacteria</taxon>
        <taxon>Pseudomonadati</taxon>
        <taxon>Pseudomonadota</taxon>
        <taxon>Betaproteobacteria</taxon>
        <taxon>Burkholderiales</taxon>
        <taxon>Oxalobacteraceae</taxon>
        <taxon>Telluria group</taxon>
        <taxon>Massilia</taxon>
    </lineage>
</organism>
<name>A0A2G8T2L5_9BURK</name>
<sequence length="253" mass="27335">MVAAGFSRPQIRLSEGDPTGGASAIDGDQATEAPRGPGSFGDSIKNFLGTLFGTDNSEHVQKYADAVTRGHHVLTLTAGDESDAKRAGAIVERFSPVDIDERAAQWSGGTLASEAMRNGASRSPLPPMPMPQAAASMSQQSVQGGSEQRSGGVKVFSHEAAATLNETEAAIEADDDYYLGHFNSNYAGAGDQYTHHAPAYKYGADMAADAQYRGRPWTDVNSELRRDWEGRNPGAQWDRFEASVRYGWERRRY</sequence>
<protein>
    <submittedName>
        <fullName evidence="2">Uncharacterized protein</fullName>
    </submittedName>
</protein>
<feature type="region of interest" description="Disordered" evidence="1">
    <location>
        <begin position="1"/>
        <end position="41"/>
    </location>
</feature>
<dbReference type="OrthoDB" id="581516at2"/>